<dbReference type="RefSeq" id="WP_037047316.1">
    <property type="nucleotide sequence ID" value="NZ_BAAAUZ010000049.1"/>
</dbReference>
<organism evidence="6 7">
    <name type="scientific">Pseudonocardia halophobica</name>
    <dbReference type="NCBI Taxonomy" id="29401"/>
    <lineage>
        <taxon>Bacteria</taxon>
        <taxon>Bacillati</taxon>
        <taxon>Actinomycetota</taxon>
        <taxon>Actinomycetes</taxon>
        <taxon>Pseudonocardiales</taxon>
        <taxon>Pseudonocardiaceae</taxon>
        <taxon>Pseudonocardia</taxon>
    </lineage>
</organism>
<dbReference type="Gene3D" id="3.90.76.10">
    <property type="entry name" value="Dipeptide-binding Protein, Domain 1"/>
    <property type="match status" value="1"/>
</dbReference>
<accession>A0A9W6NXC1</accession>
<dbReference type="AlphaFoldDB" id="A0A9W6NXC1"/>
<feature type="signal peptide" evidence="4">
    <location>
        <begin position="1"/>
        <end position="21"/>
    </location>
</feature>
<feature type="domain" description="Solute-binding protein family 5" evidence="5">
    <location>
        <begin position="78"/>
        <end position="420"/>
    </location>
</feature>
<keyword evidence="3 4" id="KW-0732">Signal</keyword>
<dbReference type="SUPFAM" id="SSF53850">
    <property type="entry name" value="Periplasmic binding protein-like II"/>
    <property type="match status" value="1"/>
</dbReference>
<dbReference type="InterPro" id="IPR030678">
    <property type="entry name" value="Peptide/Ni-bd"/>
</dbReference>
<keyword evidence="2" id="KW-0813">Transport</keyword>
<name>A0A9W6NXC1_9PSEU</name>
<dbReference type="Pfam" id="PF00496">
    <property type="entry name" value="SBP_bac_5"/>
    <property type="match status" value="1"/>
</dbReference>
<comment type="caution">
    <text evidence="6">The sequence shown here is derived from an EMBL/GenBank/DDBJ whole genome shotgun (WGS) entry which is preliminary data.</text>
</comment>
<reference evidence="6" key="1">
    <citation type="journal article" date="2014" name="Int. J. Syst. Evol. Microbiol.">
        <title>Complete genome sequence of Corynebacterium casei LMG S-19264T (=DSM 44701T), isolated from a smear-ripened cheese.</title>
        <authorList>
            <consortium name="US DOE Joint Genome Institute (JGI-PGF)"/>
            <person name="Walter F."/>
            <person name="Albersmeier A."/>
            <person name="Kalinowski J."/>
            <person name="Ruckert C."/>
        </authorList>
    </citation>
    <scope>NUCLEOTIDE SEQUENCE</scope>
    <source>
        <strain evidence="6">VKM Ac-1069</strain>
    </source>
</reference>
<dbReference type="PANTHER" id="PTHR30290:SF9">
    <property type="entry name" value="OLIGOPEPTIDE-BINDING PROTEIN APPA"/>
    <property type="match status" value="1"/>
</dbReference>
<dbReference type="GO" id="GO:1904680">
    <property type="term" value="F:peptide transmembrane transporter activity"/>
    <property type="evidence" value="ECO:0007669"/>
    <property type="project" value="TreeGrafter"/>
</dbReference>
<dbReference type="EMBL" id="BSFQ01000016">
    <property type="protein sequence ID" value="GLL12734.1"/>
    <property type="molecule type" value="Genomic_DNA"/>
</dbReference>
<comment type="similarity">
    <text evidence="1">Belongs to the bacterial solute-binding protein 5 family.</text>
</comment>
<dbReference type="GO" id="GO:0043190">
    <property type="term" value="C:ATP-binding cassette (ABC) transporter complex"/>
    <property type="evidence" value="ECO:0007669"/>
    <property type="project" value="InterPro"/>
</dbReference>
<gene>
    <name evidence="6" type="primary">oppA</name>
    <name evidence="6" type="ORF">GCM10017577_38750</name>
</gene>
<evidence type="ECO:0000259" key="5">
    <source>
        <dbReference type="Pfam" id="PF00496"/>
    </source>
</evidence>
<dbReference type="Proteomes" id="UP001143463">
    <property type="component" value="Unassembled WGS sequence"/>
</dbReference>
<dbReference type="PIRSF" id="PIRSF002741">
    <property type="entry name" value="MppA"/>
    <property type="match status" value="1"/>
</dbReference>
<keyword evidence="7" id="KW-1185">Reference proteome</keyword>
<evidence type="ECO:0000256" key="4">
    <source>
        <dbReference type="SAM" id="SignalP"/>
    </source>
</evidence>
<evidence type="ECO:0000256" key="1">
    <source>
        <dbReference type="ARBA" id="ARBA00005695"/>
    </source>
</evidence>
<reference evidence="6" key="2">
    <citation type="submission" date="2023-01" db="EMBL/GenBank/DDBJ databases">
        <authorList>
            <person name="Sun Q."/>
            <person name="Evtushenko L."/>
        </authorList>
    </citation>
    <scope>NUCLEOTIDE SEQUENCE</scope>
    <source>
        <strain evidence="6">VKM Ac-1069</strain>
    </source>
</reference>
<evidence type="ECO:0000313" key="6">
    <source>
        <dbReference type="EMBL" id="GLL12734.1"/>
    </source>
</evidence>
<dbReference type="PANTHER" id="PTHR30290">
    <property type="entry name" value="PERIPLASMIC BINDING COMPONENT OF ABC TRANSPORTER"/>
    <property type="match status" value="1"/>
</dbReference>
<dbReference type="Gene3D" id="3.40.190.10">
    <property type="entry name" value="Periplasmic binding protein-like II"/>
    <property type="match status" value="1"/>
</dbReference>
<feature type="chain" id="PRO_5040843332" evidence="4">
    <location>
        <begin position="22"/>
        <end position="512"/>
    </location>
</feature>
<evidence type="ECO:0000313" key="7">
    <source>
        <dbReference type="Proteomes" id="UP001143463"/>
    </source>
</evidence>
<dbReference type="Gene3D" id="3.10.105.10">
    <property type="entry name" value="Dipeptide-binding Protein, Domain 3"/>
    <property type="match status" value="1"/>
</dbReference>
<dbReference type="InterPro" id="IPR039424">
    <property type="entry name" value="SBP_5"/>
</dbReference>
<proteinExistence type="inferred from homology"/>
<sequence>MLAVLVAVVALLAAACGGGSGGGTGSGQATQADPNATLRFAWSQAVSTFDPHRSGNPWDNVVYQLPYDHLIRADTFGELKPQLATKWEFVDDGKALVLDLRDDVTFVDGTKFDATAAKANLDRARFSETSAVKGLIRAIQDVQVVSPTQVRINLNGPGGNLPNFFSSSAGVMISPAAFDNPDLDQKPVGSGMATLVEYVPNQVVRFERNPNYWDKEAAKAAKYEIYVQPQATTRMNMLIGGQADIANLEASQADQAKAAGLNAEASASTAILNFFMNPGKAPFDKLEAREALEHSIDRTAIVDGVFFGYGTPVAQFLPPDHWGYDPAVTPDAPGFNHDPARAKQLLVEAGYPNGVDIEFLIPGIDSHRSAAEALIPMLEAGGFRVKPRVIDAATTADTFFAREEGNALIGMGSPVGDPTTAYLPELPDQFYNPWNVSTPQFVTAYGAALLGTDPQARSPAVRQMVESEKDIRKRVPIHQHTPPMAFTSKVVLPSEGYRVNFMFSLRGVGVGA</sequence>
<evidence type="ECO:0000256" key="2">
    <source>
        <dbReference type="ARBA" id="ARBA00022448"/>
    </source>
</evidence>
<dbReference type="InterPro" id="IPR000914">
    <property type="entry name" value="SBP_5_dom"/>
</dbReference>
<dbReference type="GO" id="GO:0042597">
    <property type="term" value="C:periplasmic space"/>
    <property type="evidence" value="ECO:0007669"/>
    <property type="project" value="UniProtKB-ARBA"/>
</dbReference>
<protein>
    <submittedName>
        <fullName evidence="6">Glutathione ABC transporter substrate-binding protein</fullName>
    </submittedName>
</protein>
<dbReference type="GO" id="GO:0015833">
    <property type="term" value="P:peptide transport"/>
    <property type="evidence" value="ECO:0007669"/>
    <property type="project" value="TreeGrafter"/>
</dbReference>
<evidence type="ECO:0000256" key="3">
    <source>
        <dbReference type="ARBA" id="ARBA00022729"/>
    </source>
</evidence>